<gene>
    <name evidence="1" type="ORF">LTR82_018232</name>
</gene>
<sequence length="219" mass="25284">MEFDDEIARIGMNIMTQENESLLLIANTDERLEKGVEMVTDVFKPLGATMYTINQLYADIRLNEHVNMSPTLRKYAILGSMTQLDMSMMIITCGDVMTFISTITTGSLDELWNIYKNASKFEKEYADVYRYVYEYAFAGQPAEAYASAVVEEQGYRIQTLMAIVDLRTQAIIDSHSINRATANKQANANSKSMWFQDWDRLRIGYPEMRKRRDEKKNKT</sequence>
<dbReference type="EMBL" id="JASUXU010000356">
    <property type="protein sequence ID" value="KAK0301587.1"/>
    <property type="molecule type" value="Genomic_DNA"/>
</dbReference>
<evidence type="ECO:0000313" key="2">
    <source>
        <dbReference type="Proteomes" id="UP001168146"/>
    </source>
</evidence>
<comment type="caution">
    <text evidence="1">The sequence shown here is derived from an EMBL/GenBank/DDBJ whole genome shotgun (WGS) entry which is preliminary data.</text>
</comment>
<reference evidence="1" key="1">
    <citation type="submission" date="2021-12" db="EMBL/GenBank/DDBJ databases">
        <title>Black yeast isolated from Biological Soil Crust.</title>
        <authorList>
            <person name="Kurbessoian T."/>
        </authorList>
    </citation>
    <scope>NUCLEOTIDE SEQUENCE</scope>
    <source>
        <strain evidence="1">CCFEE 5208</strain>
    </source>
</reference>
<accession>A0AAN6IYZ8</accession>
<proteinExistence type="predicted"/>
<organism evidence="1 2">
    <name type="scientific">Friedmanniomyces endolithicus</name>
    <dbReference type="NCBI Taxonomy" id="329885"/>
    <lineage>
        <taxon>Eukaryota</taxon>
        <taxon>Fungi</taxon>
        <taxon>Dikarya</taxon>
        <taxon>Ascomycota</taxon>
        <taxon>Pezizomycotina</taxon>
        <taxon>Dothideomycetes</taxon>
        <taxon>Dothideomycetidae</taxon>
        <taxon>Mycosphaerellales</taxon>
        <taxon>Teratosphaeriaceae</taxon>
        <taxon>Friedmanniomyces</taxon>
    </lineage>
</organism>
<name>A0AAN6IYZ8_9PEZI</name>
<evidence type="ECO:0000313" key="1">
    <source>
        <dbReference type="EMBL" id="KAK0301587.1"/>
    </source>
</evidence>
<protein>
    <submittedName>
        <fullName evidence="1">Uncharacterized protein</fullName>
    </submittedName>
</protein>
<dbReference type="Proteomes" id="UP001168146">
    <property type="component" value="Unassembled WGS sequence"/>
</dbReference>
<dbReference type="AlphaFoldDB" id="A0AAN6IYZ8"/>